<dbReference type="GO" id="GO:0016020">
    <property type="term" value="C:membrane"/>
    <property type="evidence" value="ECO:0007669"/>
    <property type="project" value="UniProtKB-SubCell"/>
</dbReference>
<sequence length="174" mass="18532">MAANEKTQRHGGSNRTDNDPDIREGIAKFDGSFAPKARPSEPLSCPWYTNRDYLVGGWSDPSIWKAAFIEAVGTSGLIYVSGNISSTLLSYDTKQVGAYIGLSNVFLISIFIYATAATTGGHLNQMITFSAIFSGLCPISRGTIYICAQTLGAALGGGILTGVWGRARSIEQVL</sequence>
<dbReference type="Proteomes" id="UP000326198">
    <property type="component" value="Unassembled WGS sequence"/>
</dbReference>
<keyword evidence="4 7" id="KW-0472">Membrane</keyword>
<feature type="region of interest" description="Disordered" evidence="6">
    <location>
        <begin position="1"/>
        <end position="24"/>
    </location>
</feature>
<evidence type="ECO:0000256" key="2">
    <source>
        <dbReference type="ARBA" id="ARBA00022692"/>
    </source>
</evidence>
<reference evidence="8 9" key="1">
    <citation type="submission" date="2019-04" db="EMBL/GenBank/DDBJ databases">
        <title>Friends and foes A comparative genomics studyof 23 Aspergillus species from section Flavi.</title>
        <authorList>
            <consortium name="DOE Joint Genome Institute"/>
            <person name="Kjaerbolling I."/>
            <person name="Vesth T."/>
            <person name="Frisvad J.C."/>
            <person name="Nybo J.L."/>
            <person name="Theobald S."/>
            <person name="Kildgaard S."/>
            <person name="Isbrandt T."/>
            <person name="Kuo A."/>
            <person name="Sato A."/>
            <person name="Lyhne E.K."/>
            <person name="Kogle M.E."/>
            <person name="Wiebenga A."/>
            <person name="Kun R.S."/>
            <person name="Lubbers R.J."/>
            <person name="Makela M.R."/>
            <person name="Barry K."/>
            <person name="Chovatia M."/>
            <person name="Clum A."/>
            <person name="Daum C."/>
            <person name="Haridas S."/>
            <person name="He G."/>
            <person name="LaButti K."/>
            <person name="Lipzen A."/>
            <person name="Mondo S."/>
            <person name="Riley R."/>
            <person name="Salamov A."/>
            <person name="Simmons B.A."/>
            <person name="Magnuson J.K."/>
            <person name="Henrissat B."/>
            <person name="Mortensen U.H."/>
            <person name="Larsen T.O."/>
            <person name="Devries R.P."/>
            <person name="Grigoriev I.V."/>
            <person name="Machida M."/>
            <person name="Baker S.E."/>
            <person name="Andersen M.R."/>
        </authorList>
    </citation>
    <scope>NUCLEOTIDE SEQUENCE [LARGE SCALE GENOMIC DNA]</scope>
    <source>
        <strain evidence="8 9">IBT 29228</strain>
    </source>
</reference>
<protein>
    <recommendedName>
        <fullName evidence="10">Aquaporin-like protein</fullName>
    </recommendedName>
</protein>
<dbReference type="OrthoDB" id="3222at2759"/>
<dbReference type="InterPro" id="IPR023271">
    <property type="entry name" value="Aquaporin-like"/>
</dbReference>
<evidence type="ECO:0008006" key="10">
    <source>
        <dbReference type="Google" id="ProtNLM"/>
    </source>
</evidence>
<accession>A0A5N7BJ34</accession>
<dbReference type="SUPFAM" id="SSF81338">
    <property type="entry name" value="Aquaporin-like"/>
    <property type="match status" value="1"/>
</dbReference>
<feature type="transmembrane region" description="Helical" evidence="7">
    <location>
        <begin position="143"/>
        <end position="164"/>
    </location>
</feature>
<evidence type="ECO:0000256" key="6">
    <source>
        <dbReference type="SAM" id="MobiDB-lite"/>
    </source>
</evidence>
<keyword evidence="2 5" id="KW-0812">Transmembrane</keyword>
<dbReference type="Pfam" id="PF00230">
    <property type="entry name" value="MIP"/>
    <property type="match status" value="1"/>
</dbReference>
<dbReference type="EMBL" id="ML736168">
    <property type="protein sequence ID" value="KAE8381780.1"/>
    <property type="molecule type" value="Genomic_DNA"/>
</dbReference>
<evidence type="ECO:0000256" key="3">
    <source>
        <dbReference type="ARBA" id="ARBA00022989"/>
    </source>
</evidence>
<dbReference type="PRINTS" id="PR00783">
    <property type="entry name" value="MINTRINSICP"/>
</dbReference>
<dbReference type="PANTHER" id="PTHR47002">
    <property type="entry name" value="AQUAPORIN-LIKE"/>
    <property type="match status" value="1"/>
</dbReference>
<keyword evidence="3 7" id="KW-1133">Transmembrane helix</keyword>
<gene>
    <name evidence="8" type="ORF">BDV26DRAFT_289208</name>
</gene>
<dbReference type="InterPro" id="IPR000425">
    <property type="entry name" value="MIP"/>
</dbReference>
<keyword evidence="9" id="KW-1185">Reference proteome</keyword>
<evidence type="ECO:0000256" key="5">
    <source>
        <dbReference type="RuleBase" id="RU000477"/>
    </source>
</evidence>
<dbReference type="GO" id="GO:0015267">
    <property type="term" value="F:channel activity"/>
    <property type="evidence" value="ECO:0007669"/>
    <property type="project" value="InterPro"/>
</dbReference>
<dbReference type="Gene3D" id="1.20.1080.10">
    <property type="entry name" value="Glycerol uptake facilitator protein"/>
    <property type="match status" value="1"/>
</dbReference>
<name>A0A5N7BJ34_9EURO</name>
<organism evidence="8 9">
    <name type="scientific">Aspergillus bertholletiae</name>
    <dbReference type="NCBI Taxonomy" id="1226010"/>
    <lineage>
        <taxon>Eukaryota</taxon>
        <taxon>Fungi</taxon>
        <taxon>Dikarya</taxon>
        <taxon>Ascomycota</taxon>
        <taxon>Pezizomycotina</taxon>
        <taxon>Eurotiomycetes</taxon>
        <taxon>Eurotiomycetidae</taxon>
        <taxon>Eurotiales</taxon>
        <taxon>Aspergillaceae</taxon>
        <taxon>Aspergillus</taxon>
        <taxon>Aspergillus subgen. Circumdati</taxon>
    </lineage>
</organism>
<comment type="similarity">
    <text evidence="5">Belongs to the MIP/aquaporin (TC 1.A.8) family.</text>
</comment>
<feature type="transmembrane region" description="Helical" evidence="7">
    <location>
        <begin position="96"/>
        <end position="116"/>
    </location>
</feature>
<evidence type="ECO:0000313" key="9">
    <source>
        <dbReference type="Proteomes" id="UP000326198"/>
    </source>
</evidence>
<evidence type="ECO:0000313" key="8">
    <source>
        <dbReference type="EMBL" id="KAE8381780.1"/>
    </source>
</evidence>
<proteinExistence type="inferred from homology"/>
<comment type="subcellular location">
    <subcellularLocation>
        <location evidence="1">Membrane</location>
        <topology evidence="1">Multi-pass membrane protein</topology>
    </subcellularLocation>
</comment>
<dbReference type="PANTHER" id="PTHR47002:SF2">
    <property type="entry name" value="AQUAPORIN AQPAE.A-LIKE"/>
    <property type="match status" value="1"/>
</dbReference>
<evidence type="ECO:0000256" key="1">
    <source>
        <dbReference type="ARBA" id="ARBA00004141"/>
    </source>
</evidence>
<evidence type="ECO:0000256" key="7">
    <source>
        <dbReference type="SAM" id="Phobius"/>
    </source>
</evidence>
<evidence type="ECO:0000256" key="4">
    <source>
        <dbReference type="ARBA" id="ARBA00023136"/>
    </source>
</evidence>
<keyword evidence="5" id="KW-0813">Transport</keyword>
<dbReference type="AlphaFoldDB" id="A0A5N7BJ34"/>